<comment type="caution">
    <text evidence="6">The sequence shown here is derived from an EMBL/GenBank/DDBJ whole genome shotgun (WGS) entry which is preliminary data.</text>
</comment>
<gene>
    <name evidence="6" type="ORF">IFO71_17135</name>
</gene>
<dbReference type="Proteomes" id="UP000613768">
    <property type="component" value="Unassembled WGS sequence"/>
</dbReference>
<dbReference type="AlphaFoldDB" id="A0AAW3ZRG9"/>
<keyword evidence="3" id="KW-0731">Sigma factor</keyword>
<reference evidence="6 7" key="1">
    <citation type="submission" date="2020-09" db="EMBL/GenBank/DDBJ databases">
        <title>Pseudoxanthomonas sp. CAU 1598 isolated from sand of Yaerae Beach.</title>
        <authorList>
            <person name="Kim W."/>
        </authorList>
    </citation>
    <scope>NUCLEOTIDE SEQUENCE [LARGE SCALE GENOMIC DNA]</scope>
    <source>
        <strain evidence="6 7">CAU 1598</strain>
    </source>
</reference>
<dbReference type="SUPFAM" id="SSF88946">
    <property type="entry name" value="Sigma2 domain of RNA polymerase sigma factors"/>
    <property type="match status" value="1"/>
</dbReference>
<dbReference type="InterPro" id="IPR014284">
    <property type="entry name" value="RNA_pol_sigma-70_dom"/>
</dbReference>
<dbReference type="NCBIfam" id="NF006550">
    <property type="entry name" value="PRK09047.1"/>
    <property type="match status" value="1"/>
</dbReference>
<comment type="similarity">
    <text evidence="1">Belongs to the sigma-70 factor family. ECF subfamily.</text>
</comment>
<dbReference type="GO" id="GO:0016987">
    <property type="term" value="F:sigma factor activity"/>
    <property type="evidence" value="ECO:0007669"/>
    <property type="project" value="UniProtKB-KW"/>
</dbReference>
<dbReference type="GO" id="GO:0003899">
    <property type="term" value="F:DNA-directed RNA polymerase activity"/>
    <property type="evidence" value="ECO:0007669"/>
    <property type="project" value="UniProtKB-EC"/>
</dbReference>
<dbReference type="InterPro" id="IPR013325">
    <property type="entry name" value="RNA_pol_sigma_r2"/>
</dbReference>
<dbReference type="InterPro" id="IPR036388">
    <property type="entry name" value="WH-like_DNA-bd_sf"/>
</dbReference>
<keyword evidence="7" id="KW-1185">Reference proteome</keyword>
<dbReference type="EC" id="2.7.7.6" evidence="6"/>
<proteinExistence type="inferred from homology"/>
<dbReference type="EMBL" id="JACYTR010000053">
    <property type="protein sequence ID" value="MBD8527470.1"/>
    <property type="molecule type" value="Genomic_DNA"/>
</dbReference>
<feature type="domain" description="RNA polymerase sigma factor 70 region 4 type 2" evidence="5">
    <location>
        <begin position="122"/>
        <end position="172"/>
    </location>
</feature>
<dbReference type="InterPro" id="IPR013324">
    <property type="entry name" value="RNA_pol_sigma_r3/r4-like"/>
</dbReference>
<keyword evidence="6" id="KW-0808">Transferase</keyword>
<evidence type="ECO:0000256" key="4">
    <source>
        <dbReference type="ARBA" id="ARBA00023163"/>
    </source>
</evidence>
<evidence type="ECO:0000259" key="5">
    <source>
        <dbReference type="Pfam" id="PF08281"/>
    </source>
</evidence>
<keyword evidence="6" id="KW-0548">Nucleotidyltransferase</keyword>
<keyword evidence="4" id="KW-0804">Transcription</keyword>
<dbReference type="InterPro" id="IPR013249">
    <property type="entry name" value="RNA_pol_sigma70_r4_t2"/>
</dbReference>
<evidence type="ECO:0000256" key="3">
    <source>
        <dbReference type="ARBA" id="ARBA00023082"/>
    </source>
</evidence>
<dbReference type="NCBIfam" id="TIGR02937">
    <property type="entry name" value="sigma70-ECF"/>
    <property type="match status" value="1"/>
</dbReference>
<dbReference type="InterPro" id="IPR039425">
    <property type="entry name" value="RNA_pol_sigma-70-like"/>
</dbReference>
<evidence type="ECO:0000313" key="6">
    <source>
        <dbReference type="EMBL" id="MBD8527470.1"/>
    </source>
</evidence>
<dbReference type="PANTHER" id="PTHR43133:SF64">
    <property type="entry name" value="ECF SIGMA FACTOR"/>
    <property type="match status" value="1"/>
</dbReference>
<dbReference type="GO" id="GO:0003677">
    <property type="term" value="F:DNA binding"/>
    <property type="evidence" value="ECO:0007669"/>
    <property type="project" value="InterPro"/>
</dbReference>
<dbReference type="PANTHER" id="PTHR43133">
    <property type="entry name" value="RNA POLYMERASE ECF-TYPE SIGMA FACTO"/>
    <property type="match status" value="1"/>
</dbReference>
<dbReference type="Gene3D" id="1.10.10.10">
    <property type="entry name" value="Winged helix-like DNA-binding domain superfamily/Winged helix DNA-binding domain"/>
    <property type="match status" value="1"/>
</dbReference>
<dbReference type="Pfam" id="PF08281">
    <property type="entry name" value="Sigma70_r4_2"/>
    <property type="match status" value="1"/>
</dbReference>
<keyword evidence="2" id="KW-0805">Transcription regulation</keyword>
<dbReference type="SUPFAM" id="SSF88659">
    <property type="entry name" value="Sigma3 and sigma4 domains of RNA polymerase sigma factors"/>
    <property type="match status" value="1"/>
</dbReference>
<evidence type="ECO:0000256" key="1">
    <source>
        <dbReference type="ARBA" id="ARBA00010641"/>
    </source>
</evidence>
<dbReference type="GO" id="GO:0006352">
    <property type="term" value="P:DNA-templated transcription initiation"/>
    <property type="evidence" value="ECO:0007669"/>
    <property type="project" value="InterPro"/>
</dbReference>
<protein>
    <submittedName>
        <fullName evidence="6">RNA polymerase sigma factor</fullName>
        <ecNumber evidence="6">2.7.7.6</ecNumber>
    </submittedName>
</protein>
<dbReference type="Gene3D" id="1.10.1740.10">
    <property type="match status" value="1"/>
</dbReference>
<evidence type="ECO:0000313" key="7">
    <source>
        <dbReference type="Proteomes" id="UP000613768"/>
    </source>
</evidence>
<evidence type="ECO:0000256" key="2">
    <source>
        <dbReference type="ARBA" id="ARBA00023015"/>
    </source>
</evidence>
<organism evidence="6 7">
    <name type="scientific">Pseudomarimonas arenosa</name>
    <dbReference type="NCBI Taxonomy" id="2774145"/>
    <lineage>
        <taxon>Bacteria</taxon>
        <taxon>Pseudomonadati</taxon>
        <taxon>Pseudomonadota</taxon>
        <taxon>Gammaproteobacteria</taxon>
        <taxon>Lysobacterales</taxon>
        <taxon>Lysobacteraceae</taxon>
        <taxon>Pseudomarimonas</taxon>
    </lineage>
</organism>
<name>A0AAW3ZRG9_9GAMM</name>
<dbReference type="CDD" id="cd06171">
    <property type="entry name" value="Sigma70_r4"/>
    <property type="match status" value="1"/>
</dbReference>
<accession>A0AAW3ZRG9</accession>
<sequence>MTAENSAVDSLEQFLRSVERRALRHVELSCRDHEDALDVVQETMLAFVKRYRDKPADQWPLLFWRVLDSKLVDLYRKRSLRGRWFGWLGMAEEDSTTDPLQQVADPIEPGPLSRLSDQQATEALLQALRQLPLRQRQAFLLRVWEGLDVQQTASAMAVSEGSVKTHLFRALQVLRGRLEKHL</sequence>